<dbReference type="AlphaFoldDB" id="M4VSG2"/>
<feature type="transmembrane region" description="Helical" evidence="8">
    <location>
        <begin position="46"/>
        <end position="65"/>
    </location>
</feature>
<evidence type="ECO:0000313" key="10">
    <source>
        <dbReference type="Proteomes" id="UP000012040"/>
    </source>
</evidence>
<keyword evidence="5 8" id="KW-1133">Transmembrane helix</keyword>
<dbReference type="RefSeq" id="WP_015470629.1">
    <property type="nucleotide sequence ID" value="NC_020813.1"/>
</dbReference>
<dbReference type="OrthoDB" id="9805743at2"/>
<dbReference type="HAMAP" id="MF_00422">
    <property type="entry name" value="SecE"/>
    <property type="match status" value="1"/>
</dbReference>
<comment type="subcellular location">
    <subcellularLocation>
        <location evidence="1">Membrane</location>
    </subcellularLocation>
</comment>
<evidence type="ECO:0000256" key="3">
    <source>
        <dbReference type="ARBA" id="ARBA00022692"/>
    </source>
</evidence>
<dbReference type="GO" id="GO:0008320">
    <property type="term" value="F:protein transmembrane transporter activity"/>
    <property type="evidence" value="ECO:0007669"/>
    <property type="project" value="UniProtKB-UniRule"/>
</dbReference>
<keyword evidence="3 8" id="KW-0812">Transmembrane</keyword>
<protein>
    <recommendedName>
        <fullName evidence="8">Protein translocase subunit SecE</fullName>
    </recommendedName>
</protein>
<dbReference type="InterPro" id="IPR001901">
    <property type="entry name" value="Translocase_SecE/Sec61-g"/>
</dbReference>
<evidence type="ECO:0000256" key="5">
    <source>
        <dbReference type="ARBA" id="ARBA00022989"/>
    </source>
</evidence>
<evidence type="ECO:0000313" key="9">
    <source>
        <dbReference type="EMBL" id="AGH96139.1"/>
    </source>
</evidence>
<dbReference type="InterPro" id="IPR038379">
    <property type="entry name" value="SecE_sf"/>
</dbReference>
<evidence type="ECO:0000256" key="8">
    <source>
        <dbReference type="HAMAP-Rule" id="MF_00422"/>
    </source>
</evidence>
<evidence type="ECO:0000256" key="1">
    <source>
        <dbReference type="ARBA" id="ARBA00004370"/>
    </source>
</evidence>
<dbReference type="GO" id="GO:0005886">
    <property type="term" value="C:plasma membrane"/>
    <property type="evidence" value="ECO:0007669"/>
    <property type="project" value="UniProtKB-UniRule"/>
</dbReference>
<feature type="transmembrane region" description="Helical" evidence="8">
    <location>
        <begin position="12"/>
        <end position="39"/>
    </location>
</feature>
<dbReference type="Proteomes" id="UP000012040">
    <property type="component" value="Chromosome"/>
</dbReference>
<keyword evidence="6 8" id="KW-0811">Translocation</keyword>
<dbReference type="InterPro" id="IPR005807">
    <property type="entry name" value="SecE_bac"/>
</dbReference>
<name>M4VSG2_9BACT</name>
<keyword evidence="10" id="KW-1185">Reference proteome</keyword>
<dbReference type="KEGG" id="bex:A11Q_1923"/>
<dbReference type="HOGENOM" id="CLU_1988260_0_0_7"/>
<dbReference type="Gene3D" id="1.20.5.1030">
    <property type="entry name" value="Preprotein translocase secy subunit"/>
    <property type="match status" value="1"/>
</dbReference>
<dbReference type="PATRIC" id="fig|1184267.3.peg.1948"/>
<proteinExistence type="inferred from homology"/>
<keyword evidence="4 8" id="KW-0653">Protein transport</keyword>
<dbReference type="eggNOG" id="COG0690">
    <property type="taxonomic scope" value="Bacteria"/>
</dbReference>
<comment type="caution">
    <text evidence="8">Lacks conserved residue(s) required for the propagation of feature annotation.</text>
</comment>
<evidence type="ECO:0000256" key="7">
    <source>
        <dbReference type="ARBA" id="ARBA00023136"/>
    </source>
</evidence>
<comment type="similarity">
    <text evidence="8">Belongs to the SecE/SEC61-gamma family.</text>
</comment>
<dbReference type="GO" id="GO:0009306">
    <property type="term" value="P:protein secretion"/>
    <property type="evidence" value="ECO:0007669"/>
    <property type="project" value="UniProtKB-UniRule"/>
</dbReference>
<keyword evidence="7 8" id="KW-0472">Membrane</keyword>
<evidence type="ECO:0000256" key="4">
    <source>
        <dbReference type="ARBA" id="ARBA00022927"/>
    </source>
</evidence>
<reference evidence="9 10" key="1">
    <citation type="journal article" date="2013" name="ISME J.">
        <title>By their genes ye shall know them: genomic signatures of predatory bacteria.</title>
        <authorList>
            <person name="Pasternak Z."/>
            <person name="Pietrokovski S."/>
            <person name="Rotem O."/>
            <person name="Gophna U."/>
            <person name="Lurie-Weinberger M.N."/>
            <person name="Jurkevitch E."/>
        </authorList>
    </citation>
    <scope>NUCLEOTIDE SEQUENCE [LARGE SCALE GENOMIC DNA]</scope>
    <source>
        <strain evidence="9 10">JSS</strain>
    </source>
</reference>
<gene>
    <name evidence="8" type="primary">secE</name>
    <name evidence="9" type="ORF">A11Q_1923</name>
</gene>
<dbReference type="GO" id="GO:0043952">
    <property type="term" value="P:protein transport by the Sec complex"/>
    <property type="evidence" value="ECO:0007669"/>
    <property type="project" value="UniProtKB-UniRule"/>
</dbReference>
<keyword evidence="8" id="KW-1003">Cell membrane</keyword>
<dbReference type="Pfam" id="PF00584">
    <property type="entry name" value="SecE"/>
    <property type="match status" value="1"/>
</dbReference>
<comment type="subunit">
    <text evidence="8">Component of the Sec protein translocase complex. Heterotrimer consisting of SecY, SecE and SecG subunits. The heterotrimers can form oligomers, although 1 heterotrimer is thought to be able to translocate proteins. Interacts with the ribosome. Interacts with SecDF, and other proteins may be involved. Interacts with SecA.</text>
</comment>
<comment type="function">
    <text evidence="8">Essential subunit of the Sec protein translocation channel SecYEG. Clamps together the 2 halves of SecY. May contact the channel plug during translocation.</text>
</comment>
<keyword evidence="2 8" id="KW-0813">Transport</keyword>
<dbReference type="GO" id="GO:0006605">
    <property type="term" value="P:protein targeting"/>
    <property type="evidence" value="ECO:0007669"/>
    <property type="project" value="UniProtKB-UniRule"/>
</dbReference>
<dbReference type="NCBIfam" id="TIGR00964">
    <property type="entry name" value="secE_bact"/>
    <property type="match status" value="1"/>
</dbReference>
<accession>M4VSG2</accession>
<evidence type="ECO:0000256" key="6">
    <source>
        <dbReference type="ARBA" id="ARBA00023010"/>
    </source>
</evidence>
<dbReference type="GO" id="GO:0065002">
    <property type="term" value="P:intracellular protein transmembrane transport"/>
    <property type="evidence" value="ECO:0007669"/>
    <property type="project" value="UniProtKB-UniRule"/>
</dbReference>
<dbReference type="STRING" id="1184267.A11Q_1923"/>
<sequence length="125" mass="13804">MDNTNSKIVTLSFLTFSAIVGFTLATLLKVFSGAFSVVARAMNYDLVRHGLPIAVAFGLFIYLQFNKGILKWADEVIAEVRKVVWPPAKDTRGMTIVVVIMVLISSVIVSVFDMFSGFVLNQLIK</sequence>
<feature type="transmembrane region" description="Helical" evidence="8">
    <location>
        <begin position="94"/>
        <end position="120"/>
    </location>
</feature>
<dbReference type="EMBL" id="CP003537">
    <property type="protein sequence ID" value="AGH96139.1"/>
    <property type="molecule type" value="Genomic_DNA"/>
</dbReference>
<evidence type="ECO:0000256" key="2">
    <source>
        <dbReference type="ARBA" id="ARBA00022448"/>
    </source>
</evidence>
<organism evidence="9 10">
    <name type="scientific">Pseudobdellovibrio exovorus JSS</name>
    <dbReference type="NCBI Taxonomy" id="1184267"/>
    <lineage>
        <taxon>Bacteria</taxon>
        <taxon>Pseudomonadati</taxon>
        <taxon>Bdellovibrionota</taxon>
        <taxon>Bdellovibrionia</taxon>
        <taxon>Bdellovibrionales</taxon>
        <taxon>Pseudobdellovibrionaceae</taxon>
        <taxon>Pseudobdellovibrio</taxon>
    </lineage>
</organism>